<dbReference type="InterPro" id="IPR025484">
    <property type="entry name" value="DUF4376"/>
</dbReference>
<accession>A0A2I7RUE0</accession>
<evidence type="ECO:0000313" key="3">
    <source>
        <dbReference type="Proteomes" id="UP000269348"/>
    </source>
</evidence>
<proteinExistence type="predicted"/>
<feature type="domain" description="DUF4376" evidence="1">
    <location>
        <begin position="197"/>
        <end position="280"/>
    </location>
</feature>
<evidence type="ECO:0000259" key="1">
    <source>
        <dbReference type="Pfam" id="PF14301"/>
    </source>
</evidence>
<sequence>MEIGVVTPLYKNMFKETQGYVKDLPEVMQPFYLDELRSEPLLDDNGEQVLQEEEYEYLDENGDTQTGVRMVPVFHDVNYVVEKPRYDLKSWDYVEKAKNYDAKMYGIHKACEAEQWAYHDEYVEWYFRPEPKRAQDENGQFIGDDPETPENEAWENGFTPEMYAAQPEPINTSTEPEPINTSTEPEPIIEELHQELAKQTRDEAVKENISMFGGEWQVRDKDMINVQDAIDEAEFLGLPPEATEPWILADNSIRPTTALELKQIKSARAQHKSSVFAAYAIWREGDKLTPFII</sequence>
<organism evidence="2 3">
    <name type="scientific">Vibrio phage 1.238.A._10N.261.52.F10</name>
    <dbReference type="NCBI Taxonomy" id="1881231"/>
    <lineage>
        <taxon>Viruses</taxon>
        <taxon>Duplodnaviria</taxon>
        <taxon>Heunggongvirae</taxon>
        <taxon>Uroviricota</taxon>
        <taxon>Caudoviricetes</taxon>
        <taxon>Schitoviridae</taxon>
        <taxon>Pariacacavirus</taxon>
        <taxon>Pariacacavirus 1238A</taxon>
    </lineage>
</organism>
<dbReference type="Proteomes" id="UP000269348">
    <property type="component" value="Segment"/>
</dbReference>
<protein>
    <recommendedName>
        <fullName evidence="1">DUF4376 domain-containing protein</fullName>
    </recommendedName>
</protein>
<dbReference type="Pfam" id="PF14301">
    <property type="entry name" value="DUF4376"/>
    <property type="match status" value="1"/>
</dbReference>
<evidence type="ECO:0000313" key="2">
    <source>
        <dbReference type="EMBL" id="AUR97267.1"/>
    </source>
</evidence>
<keyword evidence="3" id="KW-1185">Reference proteome</keyword>
<reference evidence="2 3" key="1">
    <citation type="submission" date="2017-11" db="EMBL/GenBank/DDBJ databases">
        <title>A major lineage of nontailed dsDNA viruses as unrecognized killers of marine bacteria.</title>
        <authorList>
            <person name="Kauffman K.M."/>
            <person name="Hussain F.A."/>
            <person name="Yang J."/>
            <person name="Arevalo P."/>
            <person name="Brown J.M."/>
            <person name="Chang W.K."/>
            <person name="VanInsberghe D."/>
            <person name="Elsherbini J."/>
            <person name="Cutler M.B."/>
            <person name="Kelly L."/>
            <person name="Polz M.F."/>
        </authorList>
    </citation>
    <scope>NUCLEOTIDE SEQUENCE [LARGE SCALE GENOMIC DNA]</scope>
</reference>
<name>A0A2I7RUE0_9CAUD</name>
<gene>
    <name evidence="2" type="ORF">NVP1238A_18</name>
</gene>
<dbReference type="EMBL" id="MG592603">
    <property type="protein sequence ID" value="AUR97267.1"/>
    <property type="molecule type" value="Genomic_DNA"/>
</dbReference>